<dbReference type="Proteomes" id="UP000323732">
    <property type="component" value="Unassembled WGS sequence"/>
</dbReference>
<evidence type="ECO:0000313" key="2">
    <source>
        <dbReference type="Proteomes" id="UP000323732"/>
    </source>
</evidence>
<comment type="caution">
    <text evidence="1">The sequence shown here is derived from an EMBL/GenBank/DDBJ whole genome shotgun (WGS) entry which is preliminary data.</text>
</comment>
<accession>A0A5D4SNU1</accession>
<evidence type="ECO:0000313" key="1">
    <source>
        <dbReference type="EMBL" id="TYS63888.1"/>
    </source>
</evidence>
<organism evidence="1 2">
    <name type="scientific">Bacillus infantis</name>
    <dbReference type="NCBI Taxonomy" id="324767"/>
    <lineage>
        <taxon>Bacteria</taxon>
        <taxon>Bacillati</taxon>
        <taxon>Bacillota</taxon>
        <taxon>Bacilli</taxon>
        <taxon>Bacillales</taxon>
        <taxon>Bacillaceae</taxon>
        <taxon>Bacillus</taxon>
    </lineage>
</organism>
<reference evidence="1 2" key="1">
    <citation type="submission" date="2019-08" db="EMBL/GenBank/DDBJ databases">
        <title>Bacillus genomes from the desert of Cuatro Cienegas, Coahuila.</title>
        <authorList>
            <person name="Olmedo-Alvarez G."/>
        </authorList>
    </citation>
    <scope>NUCLEOTIDE SEQUENCE [LARGE SCALE GENOMIC DNA]</scope>
    <source>
        <strain evidence="1 2">CH37_1T</strain>
    </source>
</reference>
<name>A0A5D4SNU1_9BACI</name>
<gene>
    <name evidence="1" type="ORF">FZD47_10280</name>
</gene>
<dbReference type="AlphaFoldDB" id="A0A5D4SNU1"/>
<dbReference type="RefSeq" id="WP_148949769.1">
    <property type="nucleotide sequence ID" value="NZ_VTES01000003.1"/>
</dbReference>
<sequence length="206" mass="22831">MKLNPYILLLIVAAAIYIGININEETLLQTEINKTSTHAKPAVQKTAVKSIQDTPDISPEHIMEHLQKNGFKILPVTAGKTTDIHTGTMALNNSNFVVQVDVYFERSIQKVLLIETNIDASAYIDHPDQSEVENTVNKMAENYFIPIAKIPFKGTEENEAGEWVKANIHNSYSNAPKEKTSTQAGAATISIFGNPLMRTLEIDFGF</sequence>
<protein>
    <submittedName>
        <fullName evidence="1">Uncharacterized protein</fullName>
    </submittedName>
</protein>
<dbReference type="EMBL" id="VTES01000003">
    <property type="protein sequence ID" value="TYS63888.1"/>
    <property type="molecule type" value="Genomic_DNA"/>
</dbReference>
<proteinExistence type="predicted"/>